<dbReference type="GO" id="GO:0007156">
    <property type="term" value="P:homophilic cell adhesion via plasma membrane adhesion molecules"/>
    <property type="evidence" value="ECO:0007669"/>
    <property type="project" value="TreeGrafter"/>
</dbReference>
<evidence type="ECO:0000256" key="2">
    <source>
        <dbReference type="ARBA" id="ARBA00022692"/>
    </source>
</evidence>
<evidence type="ECO:0000256" key="8">
    <source>
        <dbReference type="ARBA" id="ARBA00023319"/>
    </source>
</evidence>
<dbReference type="GO" id="GO:0007417">
    <property type="term" value="P:central nervous system development"/>
    <property type="evidence" value="ECO:0007669"/>
    <property type="project" value="TreeGrafter"/>
</dbReference>
<sequence>MDGLPAILFINGHLKVEERKTPTKDVFHQHRLITKCMIYLKVKRMSSGRRGSVQMPCLAVGIPLPKRHWFNVEGIHLAGDPFTIQSDGTLHIIEVQRQHQGNYTCSISNANGSDQITYFLRVLAATGIMSYGVRNRELDSTPTETKNEMDIVINHARSFTWTSVMCGDVWLITMYLNLVSVLYNAEPSEDATLQLTPTDLFTVVLPDAPPSPIKGVPHDAPLGLAPSAPVVRVAATSSDWLQLQWSTTDNGGSAIRGYFLNFRKEEGGEWEERAIQRDATFFRLHKLDCGTQYQLQMMAYNAVGSGSPSSVVIAHTDGDIPIKPTYLDFIEVNTSNITLRLKSWGDNGCPIISYSIEYKESSQQDWLTGTLGPDQVRIDSQEEDQPFYLDLGVILPIILSLTLLAVVIAGLFICFHRRSGRERAGGGVQGVLDHQQAMVALDNKQNLAQREQYYAEVQKGIGTHSVERIPEYAEDISPYATFHVQSQQTTSSPAHIQTFVYHDHRLAAMETMQLKSTYYIPVLVEVSAHAQNQAHHLNYLLFPKEETYLEDIDTTSGKKRKDPSFPPCLDPPTGFSDSHELSEAECDMDTIHRLKGDFQVNRRQSKHDYDVYQNFTIAV</sequence>
<evidence type="ECO:0000259" key="11">
    <source>
        <dbReference type="PROSITE" id="PS50835"/>
    </source>
</evidence>
<dbReference type="SMART" id="SM00408">
    <property type="entry name" value="IGc2"/>
    <property type="match status" value="1"/>
</dbReference>
<dbReference type="InterPro" id="IPR036179">
    <property type="entry name" value="Ig-like_dom_sf"/>
</dbReference>
<keyword evidence="3" id="KW-0732">Signal</keyword>
<dbReference type="SUPFAM" id="SSF49265">
    <property type="entry name" value="Fibronectin type III"/>
    <property type="match status" value="1"/>
</dbReference>
<evidence type="ECO:0000256" key="3">
    <source>
        <dbReference type="ARBA" id="ARBA00022729"/>
    </source>
</evidence>
<comment type="subcellular location">
    <subcellularLocation>
        <location evidence="1">Membrane</location>
        <topology evidence="1">Single-pass membrane protein</topology>
    </subcellularLocation>
</comment>
<keyword evidence="7" id="KW-1015">Disulfide bond</keyword>
<dbReference type="InterPro" id="IPR056754">
    <property type="entry name" value="DSCAM/DSCAML_C"/>
</dbReference>
<dbReference type="Pfam" id="PF25059">
    <property type="entry name" value="FN3_DSCAM-DSCAML_C"/>
    <property type="match status" value="1"/>
</dbReference>
<reference evidence="13" key="1">
    <citation type="submission" date="2020-11" db="EMBL/GenBank/DDBJ databases">
        <authorList>
            <person name="Tran Van P."/>
        </authorList>
    </citation>
    <scope>NUCLEOTIDE SEQUENCE</scope>
</reference>
<dbReference type="Pfam" id="PF13927">
    <property type="entry name" value="Ig_3"/>
    <property type="match status" value="1"/>
</dbReference>
<keyword evidence="6 10" id="KW-0472">Membrane</keyword>
<evidence type="ECO:0000256" key="1">
    <source>
        <dbReference type="ARBA" id="ARBA00004167"/>
    </source>
</evidence>
<dbReference type="GO" id="GO:0070593">
    <property type="term" value="P:dendrite self-avoidance"/>
    <property type="evidence" value="ECO:0007669"/>
    <property type="project" value="TreeGrafter"/>
</dbReference>
<evidence type="ECO:0000256" key="5">
    <source>
        <dbReference type="ARBA" id="ARBA00022989"/>
    </source>
</evidence>
<dbReference type="InterPro" id="IPR007110">
    <property type="entry name" value="Ig-like_dom"/>
</dbReference>
<dbReference type="SMART" id="SM00060">
    <property type="entry name" value="FN3"/>
    <property type="match status" value="1"/>
</dbReference>
<dbReference type="Gene3D" id="2.60.40.10">
    <property type="entry name" value="Immunoglobulins"/>
    <property type="match status" value="3"/>
</dbReference>
<dbReference type="InterPro" id="IPR013783">
    <property type="entry name" value="Ig-like_fold"/>
</dbReference>
<evidence type="ECO:0000256" key="4">
    <source>
        <dbReference type="ARBA" id="ARBA00022889"/>
    </source>
</evidence>
<dbReference type="PANTHER" id="PTHR10075:SF53">
    <property type="entry name" value="DOWN SYNDROME CELL ADHESION MOLECULE 1, ISOFORM BQ"/>
    <property type="match status" value="1"/>
</dbReference>
<evidence type="ECO:0000256" key="6">
    <source>
        <dbReference type="ARBA" id="ARBA00023136"/>
    </source>
</evidence>
<dbReference type="AlphaFoldDB" id="A0A7R9CDH1"/>
<dbReference type="GO" id="GO:0098632">
    <property type="term" value="F:cell-cell adhesion mediator activity"/>
    <property type="evidence" value="ECO:0007669"/>
    <property type="project" value="TreeGrafter"/>
</dbReference>
<feature type="region of interest" description="Disordered" evidence="9">
    <location>
        <begin position="553"/>
        <end position="576"/>
    </location>
</feature>
<dbReference type="InterPro" id="IPR003961">
    <property type="entry name" value="FN3_dom"/>
</dbReference>
<dbReference type="SUPFAM" id="SSF48726">
    <property type="entry name" value="Immunoglobulin"/>
    <property type="match status" value="1"/>
</dbReference>
<gene>
    <name evidence="13" type="ORF">TCEB3V08_LOCUS1310</name>
</gene>
<evidence type="ECO:0000313" key="13">
    <source>
        <dbReference type="EMBL" id="CAD7393337.1"/>
    </source>
</evidence>
<keyword evidence="4" id="KW-0130">Cell adhesion</keyword>
<evidence type="ECO:0000256" key="10">
    <source>
        <dbReference type="SAM" id="Phobius"/>
    </source>
</evidence>
<dbReference type="SMART" id="SM00409">
    <property type="entry name" value="IG"/>
    <property type="match status" value="1"/>
</dbReference>
<accession>A0A7R9CDH1</accession>
<feature type="transmembrane region" description="Helical" evidence="10">
    <location>
        <begin position="387"/>
        <end position="415"/>
    </location>
</feature>
<dbReference type="CDD" id="cd00063">
    <property type="entry name" value="FN3"/>
    <property type="match status" value="2"/>
</dbReference>
<protein>
    <recommendedName>
        <fullName evidence="14">Down syndrome cell adhesion molecule-like protein Dscam2</fullName>
    </recommendedName>
</protein>
<proteinExistence type="predicted"/>
<evidence type="ECO:0000256" key="9">
    <source>
        <dbReference type="SAM" id="MobiDB-lite"/>
    </source>
</evidence>
<feature type="domain" description="Ig-like" evidence="11">
    <location>
        <begin position="22"/>
        <end position="117"/>
    </location>
</feature>
<keyword evidence="2 10" id="KW-0812">Transmembrane</keyword>
<evidence type="ECO:0000256" key="7">
    <source>
        <dbReference type="ARBA" id="ARBA00023157"/>
    </source>
</evidence>
<evidence type="ECO:0000259" key="12">
    <source>
        <dbReference type="PROSITE" id="PS50853"/>
    </source>
</evidence>
<dbReference type="InterPro" id="IPR003598">
    <property type="entry name" value="Ig_sub2"/>
</dbReference>
<dbReference type="EMBL" id="OC316693">
    <property type="protein sequence ID" value="CAD7393337.1"/>
    <property type="molecule type" value="Genomic_DNA"/>
</dbReference>
<dbReference type="PANTHER" id="PTHR10075">
    <property type="entry name" value="BASIGIN RELATED"/>
    <property type="match status" value="1"/>
</dbReference>
<dbReference type="InterPro" id="IPR036116">
    <property type="entry name" value="FN3_sf"/>
</dbReference>
<keyword evidence="5 10" id="KW-1133">Transmembrane helix</keyword>
<feature type="domain" description="Fibronectin type-III" evidence="12">
    <location>
        <begin position="225"/>
        <end position="319"/>
    </location>
</feature>
<dbReference type="GO" id="GO:0005886">
    <property type="term" value="C:plasma membrane"/>
    <property type="evidence" value="ECO:0007669"/>
    <property type="project" value="TreeGrafter"/>
</dbReference>
<dbReference type="InterPro" id="IPR003599">
    <property type="entry name" value="Ig_sub"/>
</dbReference>
<dbReference type="PROSITE" id="PS50853">
    <property type="entry name" value="FN3"/>
    <property type="match status" value="1"/>
</dbReference>
<dbReference type="PROSITE" id="PS50835">
    <property type="entry name" value="IG_LIKE"/>
    <property type="match status" value="1"/>
</dbReference>
<name>A0A7R9CDH1_TIMCR</name>
<dbReference type="GO" id="GO:0030424">
    <property type="term" value="C:axon"/>
    <property type="evidence" value="ECO:0007669"/>
    <property type="project" value="TreeGrafter"/>
</dbReference>
<dbReference type="GO" id="GO:0007411">
    <property type="term" value="P:axon guidance"/>
    <property type="evidence" value="ECO:0007669"/>
    <property type="project" value="TreeGrafter"/>
</dbReference>
<evidence type="ECO:0008006" key="14">
    <source>
        <dbReference type="Google" id="ProtNLM"/>
    </source>
</evidence>
<keyword evidence="8" id="KW-0393">Immunoglobulin domain</keyword>
<organism evidence="13">
    <name type="scientific">Timema cristinae</name>
    <name type="common">Walking stick</name>
    <dbReference type="NCBI Taxonomy" id="61476"/>
    <lineage>
        <taxon>Eukaryota</taxon>
        <taxon>Metazoa</taxon>
        <taxon>Ecdysozoa</taxon>
        <taxon>Arthropoda</taxon>
        <taxon>Hexapoda</taxon>
        <taxon>Insecta</taxon>
        <taxon>Pterygota</taxon>
        <taxon>Neoptera</taxon>
        <taxon>Polyneoptera</taxon>
        <taxon>Phasmatodea</taxon>
        <taxon>Timematodea</taxon>
        <taxon>Timematoidea</taxon>
        <taxon>Timematidae</taxon>
        <taxon>Timema</taxon>
    </lineage>
</organism>
<dbReference type="Pfam" id="PF00041">
    <property type="entry name" value="fn3"/>
    <property type="match status" value="1"/>
</dbReference>